<evidence type="ECO:0000256" key="2">
    <source>
        <dbReference type="ARBA" id="ARBA00023125"/>
    </source>
</evidence>
<evidence type="ECO:0000259" key="4">
    <source>
        <dbReference type="PROSITE" id="PS50995"/>
    </source>
</evidence>
<feature type="domain" description="HTH marR-type" evidence="4">
    <location>
        <begin position="1"/>
        <end position="133"/>
    </location>
</feature>
<evidence type="ECO:0000256" key="3">
    <source>
        <dbReference type="ARBA" id="ARBA00023163"/>
    </source>
</evidence>
<dbReference type="AlphaFoldDB" id="A0A1I0RFR2"/>
<dbReference type="OrthoDB" id="795750at2"/>
<protein>
    <submittedName>
        <fullName evidence="5">DNA-binding transcriptional regulator, MarR family</fullName>
    </submittedName>
</protein>
<dbReference type="GO" id="GO:0003700">
    <property type="term" value="F:DNA-binding transcription factor activity"/>
    <property type="evidence" value="ECO:0007669"/>
    <property type="project" value="InterPro"/>
</dbReference>
<dbReference type="PROSITE" id="PS50995">
    <property type="entry name" value="HTH_MARR_2"/>
    <property type="match status" value="1"/>
</dbReference>
<dbReference type="Proteomes" id="UP000199701">
    <property type="component" value="Unassembled WGS sequence"/>
</dbReference>
<dbReference type="EMBL" id="FOJI01000015">
    <property type="protein sequence ID" value="SEW39670.1"/>
    <property type="molecule type" value="Genomic_DNA"/>
</dbReference>
<name>A0A1I0RFR2_9FIRM</name>
<keyword evidence="1" id="KW-0805">Transcription regulation</keyword>
<accession>A0A1I0RFR2</accession>
<evidence type="ECO:0000313" key="5">
    <source>
        <dbReference type="EMBL" id="SEW39670.1"/>
    </source>
</evidence>
<dbReference type="InterPro" id="IPR000835">
    <property type="entry name" value="HTH_MarR-typ"/>
</dbReference>
<gene>
    <name evidence="5" type="ORF">SAMN05421659_11536</name>
</gene>
<dbReference type="STRING" id="99656.SAMN05421659_11536"/>
<dbReference type="GO" id="GO:0003677">
    <property type="term" value="F:DNA binding"/>
    <property type="evidence" value="ECO:0007669"/>
    <property type="project" value="UniProtKB-KW"/>
</dbReference>
<keyword evidence="3" id="KW-0804">Transcription</keyword>
<dbReference type="PANTHER" id="PTHR42756">
    <property type="entry name" value="TRANSCRIPTIONAL REGULATOR, MARR"/>
    <property type="match status" value="1"/>
</dbReference>
<dbReference type="InterPro" id="IPR036390">
    <property type="entry name" value="WH_DNA-bd_sf"/>
</dbReference>
<proteinExistence type="predicted"/>
<sequence>MDLKEELTLTLYSIYDSDIFAPIMEFLQGETRVLLFMLMNKNKEIYPSDLSEALNVTRQRITSILSSLRKKEFVVMELSKKDRRRMQVFLTYKGKKHVIAKVKIAERLIDTLIDRLGYDNVKQLSSILEMVVRKK</sequence>
<reference evidence="5 6" key="1">
    <citation type="submission" date="2016-10" db="EMBL/GenBank/DDBJ databases">
        <authorList>
            <person name="de Groot N.N."/>
        </authorList>
    </citation>
    <scope>NUCLEOTIDE SEQUENCE [LARGE SCALE GENOMIC DNA]</scope>
    <source>
        <strain evidence="5 6">DSM 9179</strain>
    </source>
</reference>
<dbReference type="Gene3D" id="1.10.10.10">
    <property type="entry name" value="Winged helix-like DNA-binding domain superfamily/Winged helix DNA-binding domain"/>
    <property type="match status" value="1"/>
</dbReference>
<keyword evidence="6" id="KW-1185">Reference proteome</keyword>
<dbReference type="InterPro" id="IPR036388">
    <property type="entry name" value="WH-like_DNA-bd_sf"/>
</dbReference>
<dbReference type="PANTHER" id="PTHR42756:SF1">
    <property type="entry name" value="TRANSCRIPTIONAL REPRESSOR OF EMRAB OPERON"/>
    <property type="match status" value="1"/>
</dbReference>
<organism evidence="5 6">
    <name type="scientific">[Clostridium] fimetarium</name>
    <dbReference type="NCBI Taxonomy" id="99656"/>
    <lineage>
        <taxon>Bacteria</taxon>
        <taxon>Bacillati</taxon>
        <taxon>Bacillota</taxon>
        <taxon>Clostridia</taxon>
        <taxon>Lachnospirales</taxon>
        <taxon>Lachnospiraceae</taxon>
    </lineage>
</organism>
<dbReference type="PRINTS" id="PR00598">
    <property type="entry name" value="HTHMARR"/>
</dbReference>
<keyword evidence="2 5" id="KW-0238">DNA-binding</keyword>
<evidence type="ECO:0000256" key="1">
    <source>
        <dbReference type="ARBA" id="ARBA00023015"/>
    </source>
</evidence>
<dbReference type="SUPFAM" id="SSF46785">
    <property type="entry name" value="Winged helix' DNA-binding domain"/>
    <property type="match status" value="1"/>
</dbReference>
<dbReference type="Pfam" id="PF12802">
    <property type="entry name" value="MarR_2"/>
    <property type="match status" value="1"/>
</dbReference>
<evidence type="ECO:0000313" key="6">
    <source>
        <dbReference type="Proteomes" id="UP000199701"/>
    </source>
</evidence>